<comment type="caution">
    <text evidence="1">The sequence shown here is derived from an EMBL/GenBank/DDBJ whole genome shotgun (WGS) entry which is preliminary data.</text>
</comment>
<dbReference type="CDD" id="cd07067">
    <property type="entry name" value="HP_PGM_like"/>
    <property type="match status" value="1"/>
</dbReference>
<sequence>MPPKIHFVRHVQGVHNLGHEFWYVTDPQITDKGKAQCAQLREDFPRHSSIEMVVASPLRRAIHTALEGFSPVFERCPDLKLVLNPDLQETSDFPCDIGSDVAALRKEFEENSVSLDLDLMNDSWNQKAS</sequence>
<dbReference type="GO" id="GO:0005737">
    <property type="term" value="C:cytoplasm"/>
    <property type="evidence" value="ECO:0007669"/>
    <property type="project" value="TreeGrafter"/>
</dbReference>
<dbReference type="SMART" id="SM00855">
    <property type="entry name" value="PGAM"/>
    <property type="match status" value="1"/>
</dbReference>
<evidence type="ECO:0000313" key="2">
    <source>
        <dbReference type="Proteomes" id="UP001153618"/>
    </source>
</evidence>
<dbReference type="EMBL" id="CAJVOS010000071">
    <property type="protein sequence ID" value="CAG8239821.1"/>
    <property type="molecule type" value="Genomic_DNA"/>
</dbReference>
<accession>A0A9W4I8Y2</accession>
<dbReference type="GO" id="GO:0016791">
    <property type="term" value="F:phosphatase activity"/>
    <property type="evidence" value="ECO:0007669"/>
    <property type="project" value="TreeGrafter"/>
</dbReference>
<name>A0A9W4I8Y2_PENOL</name>
<dbReference type="Gene3D" id="3.40.50.1240">
    <property type="entry name" value="Phosphoglycerate mutase-like"/>
    <property type="match status" value="1"/>
</dbReference>
<dbReference type="SUPFAM" id="SSF53254">
    <property type="entry name" value="Phosphoglycerate mutase-like"/>
    <property type="match status" value="1"/>
</dbReference>
<dbReference type="AlphaFoldDB" id="A0A9W4I8Y2"/>
<evidence type="ECO:0008006" key="3">
    <source>
        <dbReference type="Google" id="ProtNLM"/>
    </source>
</evidence>
<keyword evidence="2" id="KW-1185">Reference proteome</keyword>
<gene>
    <name evidence="1" type="ORF">POLS_LOCUS8513</name>
</gene>
<dbReference type="InterPro" id="IPR013078">
    <property type="entry name" value="His_Pase_superF_clade-1"/>
</dbReference>
<dbReference type="PANTHER" id="PTHR48100:SF54">
    <property type="entry name" value="PHOSPHATASE SPAC5H10.03-RELATED"/>
    <property type="match status" value="1"/>
</dbReference>
<evidence type="ECO:0000313" key="1">
    <source>
        <dbReference type="EMBL" id="CAG8239821.1"/>
    </source>
</evidence>
<dbReference type="InterPro" id="IPR050275">
    <property type="entry name" value="PGM_Phosphatase"/>
</dbReference>
<proteinExistence type="predicted"/>
<dbReference type="InterPro" id="IPR029033">
    <property type="entry name" value="His_PPase_superfam"/>
</dbReference>
<reference evidence="1" key="1">
    <citation type="submission" date="2021-07" db="EMBL/GenBank/DDBJ databases">
        <authorList>
            <person name="Branca A.L. A."/>
        </authorList>
    </citation>
    <scope>NUCLEOTIDE SEQUENCE</scope>
</reference>
<dbReference type="OrthoDB" id="496981at2759"/>
<organism evidence="1 2">
    <name type="scientific">Penicillium olsonii</name>
    <dbReference type="NCBI Taxonomy" id="99116"/>
    <lineage>
        <taxon>Eukaryota</taxon>
        <taxon>Fungi</taxon>
        <taxon>Dikarya</taxon>
        <taxon>Ascomycota</taxon>
        <taxon>Pezizomycotina</taxon>
        <taxon>Eurotiomycetes</taxon>
        <taxon>Eurotiomycetidae</taxon>
        <taxon>Eurotiales</taxon>
        <taxon>Aspergillaceae</taxon>
        <taxon>Penicillium</taxon>
    </lineage>
</organism>
<dbReference type="Pfam" id="PF00300">
    <property type="entry name" value="His_Phos_1"/>
    <property type="match status" value="1"/>
</dbReference>
<dbReference type="PANTHER" id="PTHR48100">
    <property type="entry name" value="BROAD-SPECIFICITY PHOSPHATASE YOR283W-RELATED"/>
    <property type="match status" value="1"/>
</dbReference>
<protein>
    <recommendedName>
        <fullName evidence="3">Phosphoglycerate mutase family protein</fullName>
    </recommendedName>
</protein>
<dbReference type="Proteomes" id="UP001153618">
    <property type="component" value="Unassembled WGS sequence"/>
</dbReference>